<keyword evidence="10" id="KW-1185">Reference proteome</keyword>
<keyword evidence="2" id="KW-0805">Transcription regulation</keyword>
<dbReference type="InterPro" id="IPR046360">
    <property type="entry name" value="T-box_DNA-bd"/>
</dbReference>
<dbReference type="PROSITE" id="PS50252">
    <property type="entry name" value="TBOX_3"/>
    <property type="match status" value="2"/>
</dbReference>
<dbReference type="EMBL" id="JACTAM010000012">
    <property type="protein sequence ID" value="KAI2658401.1"/>
    <property type="molecule type" value="Genomic_DNA"/>
</dbReference>
<proteinExistence type="predicted"/>
<feature type="domain" description="T-box" evidence="8">
    <location>
        <begin position="300"/>
        <end position="462"/>
    </location>
</feature>
<reference evidence="9 10" key="1">
    <citation type="submission" date="2022-01" db="EMBL/GenBank/DDBJ databases">
        <title>A high-quality chromosome-level genome assembly of rohu carp, Labeo rohita.</title>
        <authorList>
            <person name="Arick M.A. II"/>
            <person name="Hsu C.-Y."/>
            <person name="Magbanua Z."/>
            <person name="Pechanova O."/>
            <person name="Grover C."/>
            <person name="Miller E."/>
            <person name="Thrash A."/>
            <person name="Ezzel L."/>
            <person name="Alam S."/>
            <person name="Benzie J."/>
            <person name="Hamilton M."/>
            <person name="Karsi A."/>
            <person name="Lawrence M.L."/>
            <person name="Peterson D.G."/>
        </authorList>
    </citation>
    <scope>NUCLEOTIDE SEQUENCE [LARGE SCALE GENOMIC DNA]</scope>
    <source>
        <strain evidence="10">BAU-BD-2019</strain>
        <tissue evidence="9">Blood</tissue>
    </source>
</reference>
<evidence type="ECO:0000256" key="7">
    <source>
        <dbReference type="SAM" id="MobiDB-lite"/>
    </source>
</evidence>
<dbReference type="InterPro" id="IPR036960">
    <property type="entry name" value="T-box_sf"/>
</dbReference>
<dbReference type="PRINTS" id="PR00937">
    <property type="entry name" value="TBOX"/>
</dbReference>
<protein>
    <submittedName>
        <fullName evidence="9">Eomesodermin</fullName>
    </submittedName>
</protein>
<dbReference type="SUPFAM" id="SSF49417">
    <property type="entry name" value="p53-like transcription factors"/>
    <property type="match status" value="2"/>
</dbReference>
<comment type="caution">
    <text evidence="6">Lacks conserved residue(s) required for the propagation of feature annotation.</text>
</comment>
<dbReference type="SMART" id="SM00425">
    <property type="entry name" value="TBOX"/>
    <property type="match status" value="1"/>
</dbReference>
<dbReference type="PANTHER" id="PTHR11267">
    <property type="entry name" value="T-BOX PROTEIN-RELATED"/>
    <property type="match status" value="1"/>
</dbReference>
<evidence type="ECO:0000256" key="1">
    <source>
        <dbReference type="ARBA" id="ARBA00004123"/>
    </source>
</evidence>
<evidence type="ECO:0000313" key="9">
    <source>
        <dbReference type="EMBL" id="KAI2658401.1"/>
    </source>
</evidence>
<feature type="region of interest" description="Disordered" evidence="7">
    <location>
        <begin position="590"/>
        <end position="614"/>
    </location>
</feature>
<feature type="region of interest" description="Disordered" evidence="7">
    <location>
        <begin position="515"/>
        <end position="551"/>
    </location>
</feature>
<dbReference type="Gene3D" id="2.60.40.820">
    <property type="entry name" value="Transcription factor, T-box"/>
    <property type="match status" value="2"/>
</dbReference>
<dbReference type="InterPro" id="IPR018186">
    <property type="entry name" value="TF_T-box_CS"/>
</dbReference>
<name>A0ABQ8M672_LABRO</name>
<dbReference type="InterPro" id="IPR008967">
    <property type="entry name" value="p53-like_TF_DNA-bd_sf"/>
</dbReference>
<sequence length="731" mass="81440">MGGIGRNLYLNMLNGTDAQSFAKEAELNSHLHRNRDLPDFKMGIQDTRFYYQDSIPNGQDSLTLPFHAEHHQSAGAQTGRFYAPAPLGSCHFTSRSGTGHTYVPAGADAYSSANGKDVYPSSADGYPASFQHGYPRTPMYTLPGLQVSGKTQVLLNNYPLWAKFHKYQTEMIITKQGRWLSTTETLMAIHISGGRFEVQEMKEGTFFLSRSLSRFFFALSPLVWYLVSAVMHVSSEVEQSLPVQLYMVAWSMQCCCKKPDLRSSKLVESSLLTAGQADLNLPLMQNIPLSGKPTGFPLSRRMFPFLSFNISSLDPSAHYNIYVDVVLADQHHWRYQGGKWVQCGKAEGNMPGNRMYMHPDSPNTGNHWMRQEVSFGKLKLTNNKGSSNNVAQMIVLQSLHKYQPRLHIVEVKEDGTEDPFPTSKTQTFVFPETQFIAVTAYQNADITQLKIDHNPFAKGFRDNYDTLYAPPDSDRLTPSPTESQQLLPGSCYPHQPYLSDQYMSPLPQSRFYSRESVSMAQQCPKDPAASPHSRFYLPSQQGVPPNRLDFNAYESEYTPNNLYKPFPIQSSPHHPLGYYSESPFASGPVSGANAGAWSSGRPSPQYLNHPHHSKPGSSLSWFRTISSPAASSSPSAVNSRFHSSPSLLDPQRQTLLQDKSKESGGEDAWMEAPSVKSVDSADSGLFEGGESKKRRVSPYTSSTENSPPNRSAEACEKDNCSDAGYYGFYTH</sequence>
<keyword evidence="3 6" id="KW-0238">DNA-binding</keyword>
<keyword evidence="5 6" id="KW-0539">Nucleus</keyword>
<dbReference type="InterPro" id="IPR001699">
    <property type="entry name" value="TF_T-box"/>
</dbReference>
<keyword evidence="4" id="KW-0804">Transcription</keyword>
<evidence type="ECO:0000256" key="3">
    <source>
        <dbReference type="ARBA" id="ARBA00023125"/>
    </source>
</evidence>
<feature type="compositionally biased region" description="Polar residues" evidence="7">
    <location>
        <begin position="698"/>
        <end position="709"/>
    </location>
</feature>
<feature type="region of interest" description="Disordered" evidence="7">
    <location>
        <begin position="467"/>
        <end position="490"/>
    </location>
</feature>
<evidence type="ECO:0000256" key="6">
    <source>
        <dbReference type="PROSITE-ProRule" id="PRU00201"/>
    </source>
</evidence>
<dbReference type="Pfam" id="PF16176">
    <property type="entry name" value="T-box_assoc"/>
    <property type="match status" value="1"/>
</dbReference>
<comment type="caution">
    <text evidence="9">The sequence shown here is derived from an EMBL/GenBank/DDBJ whole genome shotgun (WGS) entry which is preliminary data.</text>
</comment>
<dbReference type="PANTHER" id="PTHR11267:SF125">
    <property type="entry name" value="T-BOX TRANSCRIPTION FACTOR TBX21"/>
    <property type="match status" value="1"/>
</dbReference>
<accession>A0ABQ8M672</accession>
<dbReference type="Pfam" id="PF00907">
    <property type="entry name" value="T-box"/>
    <property type="match status" value="1"/>
</dbReference>
<comment type="subcellular location">
    <subcellularLocation>
        <location evidence="1 6">Nucleus</location>
    </subcellularLocation>
</comment>
<feature type="region of interest" description="Disordered" evidence="7">
    <location>
        <begin position="630"/>
        <end position="721"/>
    </location>
</feature>
<gene>
    <name evidence="9" type="ORF">H4Q32_016465</name>
</gene>
<feature type="compositionally biased region" description="Polar residues" evidence="7">
    <location>
        <begin position="476"/>
        <end position="487"/>
    </location>
</feature>
<feature type="domain" description="T-box" evidence="8">
    <location>
        <begin position="155"/>
        <end position="180"/>
    </location>
</feature>
<dbReference type="PROSITE" id="PS01264">
    <property type="entry name" value="TBOX_2"/>
    <property type="match status" value="1"/>
</dbReference>
<evidence type="ECO:0000313" key="10">
    <source>
        <dbReference type="Proteomes" id="UP000830375"/>
    </source>
</evidence>
<dbReference type="InterPro" id="IPR032385">
    <property type="entry name" value="T-box_assoc"/>
</dbReference>
<dbReference type="Proteomes" id="UP000830375">
    <property type="component" value="Unassembled WGS sequence"/>
</dbReference>
<feature type="compositionally biased region" description="Polar residues" evidence="7">
    <location>
        <begin position="637"/>
        <end position="657"/>
    </location>
</feature>
<evidence type="ECO:0000256" key="4">
    <source>
        <dbReference type="ARBA" id="ARBA00023163"/>
    </source>
</evidence>
<organism evidence="9 10">
    <name type="scientific">Labeo rohita</name>
    <name type="common">Indian major carp</name>
    <name type="synonym">Cyprinus rohita</name>
    <dbReference type="NCBI Taxonomy" id="84645"/>
    <lineage>
        <taxon>Eukaryota</taxon>
        <taxon>Metazoa</taxon>
        <taxon>Chordata</taxon>
        <taxon>Craniata</taxon>
        <taxon>Vertebrata</taxon>
        <taxon>Euteleostomi</taxon>
        <taxon>Actinopterygii</taxon>
        <taxon>Neopterygii</taxon>
        <taxon>Teleostei</taxon>
        <taxon>Ostariophysi</taxon>
        <taxon>Cypriniformes</taxon>
        <taxon>Cyprinidae</taxon>
        <taxon>Labeoninae</taxon>
        <taxon>Labeonini</taxon>
        <taxon>Labeo</taxon>
    </lineage>
</organism>
<evidence type="ECO:0000259" key="8">
    <source>
        <dbReference type="PROSITE" id="PS50252"/>
    </source>
</evidence>
<evidence type="ECO:0000256" key="2">
    <source>
        <dbReference type="ARBA" id="ARBA00023015"/>
    </source>
</evidence>
<evidence type="ECO:0000256" key="5">
    <source>
        <dbReference type="ARBA" id="ARBA00023242"/>
    </source>
</evidence>